<keyword evidence="8" id="KW-1185">Reference proteome</keyword>
<feature type="domain" description="Rieske" evidence="6">
    <location>
        <begin position="9"/>
        <end position="111"/>
    </location>
</feature>
<dbReference type="EMBL" id="JALHLE010000042">
    <property type="protein sequence ID" value="MCJ2180748.1"/>
    <property type="molecule type" value="Genomic_DNA"/>
</dbReference>
<dbReference type="SUPFAM" id="SSF55961">
    <property type="entry name" value="Bet v1-like"/>
    <property type="match status" value="1"/>
</dbReference>
<keyword evidence="7" id="KW-0223">Dioxygenase</keyword>
<proteinExistence type="predicted"/>
<dbReference type="PROSITE" id="PS51296">
    <property type="entry name" value="RIESKE"/>
    <property type="match status" value="1"/>
</dbReference>
<sequence>MTEYLRDSWYCIGWSSQLEEKPIGITVCGTYIVAYRGADGSIIAMDGRCPHRFAPMNLGSVNGDTIACPYHGLVFDRDGTCILNPHGGGAIPPNATLKAYPAVEHLGAIWVWLGTAEHADRSKLPMLEWWGSSDYAVSTGYLRVEAHYQLVMDNLLDLTHGPYLHADTLGGDPANTVGVGMRHEWDTQPGPVLHSNYFVENMPSPSPQIMALVGDIPGRLQARMRWRPASILDLDLRYSPAGGGADAHIPSVHYLAPESDNATHYFFALARNVDITNETLTEMLAAQVHKAFAEEDEPMIKACQSLMGTSDLMSMKPAILQTDAAAIQARRLLKKEMA</sequence>
<evidence type="ECO:0000256" key="5">
    <source>
        <dbReference type="ARBA" id="ARBA00023014"/>
    </source>
</evidence>
<dbReference type="PANTHER" id="PTHR21266">
    <property type="entry name" value="IRON-SULFUR DOMAIN CONTAINING PROTEIN"/>
    <property type="match status" value="1"/>
</dbReference>
<dbReference type="Gene3D" id="2.102.10.10">
    <property type="entry name" value="Rieske [2Fe-2S] iron-sulphur domain"/>
    <property type="match status" value="1"/>
</dbReference>
<dbReference type="Pfam" id="PF19112">
    <property type="entry name" value="VanA_C"/>
    <property type="match status" value="1"/>
</dbReference>
<name>A0ABT0B6V4_9SPHN</name>
<keyword evidence="1" id="KW-0001">2Fe-2S</keyword>
<evidence type="ECO:0000256" key="2">
    <source>
        <dbReference type="ARBA" id="ARBA00022723"/>
    </source>
</evidence>
<dbReference type="Pfam" id="PF00355">
    <property type="entry name" value="Rieske"/>
    <property type="match status" value="1"/>
</dbReference>
<keyword evidence="2" id="KW-0479">Metal-binding</keyword>
<evidence type="ECO:0000256" key="1">
    <source>
        <dbReference type="ARBA" id="ARBA00022714"/>
    </source>
</evidence>
<evidence type="ECO:0000313" key="7">
    <source>
        <dbReference type="EMBL" id="MCJ2180748.1"/>
    </source>
</evidence>
<dbReference type="PANTHER" id="PTHR21266:SF60">
    <property type="entry name" value="3-KETOSTEROID-9-ALPHA-MONOOXYGENASE, OXYGENASE COMPONENT"/>
    <property type="match status" value="1"/>
</dbReference>
<protein>
    <submittedName>
        <fullName evidence="7">Aromatic ring-hydroxylating dioxygenase subunit alpha</fullName>
    </submittedName>
</protein>
<dbReference type="InterPro" id="IPR036922">
    <property type="entry name" value="Rieske_2Fe-2S_sf"/>
</dbReference>
<dbReference type="SUPFAM" id="SSF50022">
    <property type="entry name" value="ISP domain"/>
    <property type="match status" value="1"/>
</dbReference>
<evidence type="ECO:0000259" key="6">
    <source>
        <dbReference type="PROSITE" id="PS51296"/>
    </source>
</evidence>
<dbReference type="Proteomes" id="UP001162880">
    <property type="component" value="Unassembled WGS sequence"/>
</dbReference>
<evidence type="ECO:0000256" key="4">
    <source>
        <dbReference type="ARBA" id="ARBA00023004"/>
    </source>
</evidence>
<dbReference type="GO" id="GO:0051213">
    <property type="term" value="F:dioxygenase activity"/>
    <property type="evidence" value="ECO:0007669"/>
    <property type="project" value="UniProtKB-KW"/>
</dbReference>
<keyword evidence="4" id="KW-0408">Iron</keyword>
<dbReference type="InterPro" id="IPR050584">
    <property type="entry name" value="Cholesterol_7-desaturase"/>
</dbReference>
<evidence type="ECO:0000313" key="8">
    <source>
        <dbReference type="Proteomes" id="UP001162880"/>
    </source>
</evidence>
<gene>
    <name evidence="7" type="ORF">MTR64_19430</name>
</gene>
<dbReference type="InterPro" id="IPR017941">
    <property type="entry name" value="Rieske_2Fe-2S"/>
</dbReference>
<dbReference type="Gene3D" id="3.90.380.10">
    <property type="entry name" value="Naphthalene 1,2-dioxygenase Alpha Subunit, Chain A, domain 1"/>
    <property type="match status" value="1"/>
</dbReference>
<keyword evidence="5" id="KW-0411">Iron-sulfur</keyword>
<dbReference type="InterPro" id="IPR044043">
    <property type="entry name" value="VanA_C_cat"/>
</dbReference>
<accession>A0ABT0B6V4</accession>
<comment type="caution">
    <text evidence="7">The sequence shown here is derived from an EMBL/GenBank/DDBJ whole genome shotgun (WGS) entry which is preliminary data.</text>
</comment>
<reference evidence="7" key="1">
    <citation type="submission" date="2022-03" db="EMBL/GenBank/DDBJ databases">
        <title>Identification of a novel bacterium isolated from mangrove sediments.</title>
        <authorList>
            <person name="Pan X."/>
        </authorList>
    </citation>
    <scope>NUCLEOTIDE SEQUENCE</scope>
    <source>
        <strain evidence="7">B2580</strain>
    </source>
</reference>
<keyword evidence="3" id="KW-0560">Oxidoreductase</keyword>
<evidence type="ECO:0000256" key="3">
    <source>
        <dbReference type="ARBA" id="ARBA00023002"/>
    </source>
</evidence>
<organism evidence="7 8">
    <name type="scientific">Novosphingobium album</name>
    <name type="common">ex Hu et al. 2023</name>
    <dbReference type="NCBI Taxonomy" id="2930093"/>
    <lineage>
        <taxon>Bacteria</taxon>
        <taxon>Pseudomonadati</taxon>
        <taxon>Pseudomonadota</taxon>
        <taxon>Alphaproteobacteria</taxon>
        <taxon>Sphingomonadales</taxon>
        <taxon>Sphingomonadaceae</taxon>
        <taxon>Novosphingobium</taxon>
    </lineage>
</organism>
<dbReference type="RefSeq" id="WP_243996196.1">
    <property type="nucleotide sequence ID" value="NZ_JALHLE010000042.1"/>
</dbReference>